<dbReference type="InterPro" id="IPR037685">
    <property type="entry name" value="RBP11"/>
</dbReference>
<evidence type="ECO:0000259" key="7">
    <source>
        <dbReference type="Pfam" id="PF13656"/>
    </source>
</evidence>
<dbReference type="InterPro" id="IPR009025">
    <property type="entry name" value="RBP11-like_dimer"/>
</dbReference>
<dbReference type="InterPro" id="IPR022905">
    <property type="entry name" value="Rpo11-like"/>
</dbReference>
<evidence type="ECO:0000256" key="5">
    <source>
        <dbReference type="ARBA" id="ARBA00025751"/>
    </source>
</evidence>
<dbReference type="InterPro" id="IPR036603">
    <property type="entry name" value="RBP11-like"/>
</dbReference>
<comment type="caution">
    <text evidence="8">The sequence shown here is derived from an EMBL/GenBank/DDBJ whole genome shotgun (WGS) entry which is preliminary data.</text>
</comment>
<evidence type="ECO:0000256" key="1">
    <source>
        <dbReference type="ARBA" id="ARBA00004123"/>
    </source>
</evidence>
<dbReference type="Gene3D" id="3.30.1360.10">
    <property type="entry name" value="RNA polymerase, RBP11-like subunit"/>
    <property type="match status" value="1"/>
</dbReference>
<comment type="similarity">
    <text evidence="5">Belongs to the archaeal Rpo11/eukaryotic RPB11/RPC19 RNA polymerase subunit family.</text>
</comment>
<dbReference type="OrthoDB" id="10248581at2759"/>
<dbReference type="EMBL" id="QWIJ01000225">
    <property type="protein sequence ID" value="RMX85378.1"/>
    <property type="molecule type" value="Genomic_DNA"/>
</dbReference>
<dbReference type="PANTHER" id="PTHR13946:SF16">
    <property type="entry name" value="DNA-DIRECTED RNA POLYMERASE II SUBUNIT RPB11"/>
    <property type="match status" value="1"/>
</dbReference>
<keyword evidence="2" id="KW-0240">DNA-directed RNA polymerase</keyword>
<evidence type="ECO:0000313" key="8">
    <source>
        <dbReference type="EMBL" id="RMX85378.1"/>
    </source>
</evidence>
<evidence type="ECO:0000313" key="9">
    <source>
        <dbReference type="Proteomes" id="UP000281245"/>
    </source>
</evidence>
<keyword evidence="4" id="KW-0539">Nucleus</keyword>
<dbReference type="SUPFAM" id="SSF55257">
    <property type="entry name" value="RBP11-like subunits of RNA polymerase"/>
    <property type="match status" value="1"/>
</dbReference>
<evidence type="ECO:0000256" key="4">
    <source>
        <dbReference type="ARBA" id="ARBA00023242"/>
    </source>
</evidence>
<feature type="domain" description="DNA-directed RNA polymerase RBP11-like dimerisation" evidence="7">
    <location>
        <begin position="138"/>
        <end position="210"/>
    </location>
</feature>
<dbReference type="GO" id="GO:0046983">
    <property type="term" value="F:protein dimerization activity"/>
    <property type="evidence" value="ECO:0007669"/>
    <property type="project" value="InterPro"/>
</dbReference>
<gene>
    <name evidence="8" type="ORF">D0869_03868</name>
</gene>
<dbReference type="InterPro" id="IPR008193">
    <property type="entry name" value="RNA_pol_Rpb11_13-16kDa_CS"/>
</dbReference>
<accession>A0A3M6X4J9</accession>
<keyword evidence="3" id="KW-0804">Transcription</keyword>
<dbReference type="GO" id="GO:0005665">
    <property type="term" value="C:RNA polymerase II, core complex"/>
    <property type="evidence" value="ECO:0007669"/>
    <property type="project" value="InterPro"/>
</dbReference>
<dbReference type="GO" id="GO:0006366">
    <property type="term" value="P:transcription by RNA polymerase II"/>
    <property type="evidence" value="ECO:0007669"/>
    <property type="project" value="InterPro"/>
</dbReference>
<evidence type="ECO:0000256" key="6">
    <source>
        <dbReference type="SAM" id="MobiDB-lite"/>
    </source>
</evidence>
<reference evidence="8 9" key="1">
    <citation type="journal article" date="2018" name="BMC Genomics">
        <title>Genomic evidence for intraspecific hybridization in a clonal and extremely halotolerant yeast.</title>
        <authorList>
            <person name="Gostincar C."/>
            <person name="Stajich J.E."/>
            <person name="Zupancic J."/>
            <person name="Zalar P."/>
            <person name="Gunde-Cimerman N."/>
        </authorList>
    </citation>
    <scope>NUCLEOTIDE SEQUENCE [LARGE SCALE GENOMIC DNA]</scope>
    <source>
        <strain evidence="8 9">EXF-6656</strain>
    </source>
</reference>
<proteinExistence type="inferred from homology"/>
<dbReference type="VEuPathDB" id="FungiDB:BTJ68_12654"/>
<comment type="subcellular location">
    <subcellularLocation>
        <location evidence="1">Nucleus</location>
    </subcellularLocation>
</comment>
<feature type="region of interest" description="Disordered" evidence="6">
    <location>
        <begin position="57"/>
        <end position="76"/>
    </location>
</feature>
<dbReference type="FunFam" id="3.30.1360.10:FF:000003">
    <property type="entry name" value="DNA-directed RNA polymerase II subunit RPB11"/>
    <property type="match status" value="1"/>
</dbReference>
<protein>
    <recommendedName>
        <fullName evidence="7">DNA-directed RNA polymerase RBP11-like dimerisation domain-containing protein</fullName>
    </recommendedName>
</protein>
<dbReference type="Pfam" id="PF13656">
    <property type="entry name" value="RNA_pol_L_2"/>
    <property type="match status" value="1"/>
</dbReference>
<dbReference type="PANTHER" id="PTHR13946">
    <property type="entry name" value="DNA-DIRECTED RNA POLYMERASE I,II,III"/>
    <property type="match status" value="1"/>
</dbReference>
<dbReference type="CDD" id="cd06926">
    <property type="entry name" value="RNAP_II_RPB11"/>
    <property type="match status" value="1"/>
</dbReference>
<sequence>MRLRPSTSIHLVRRPSLLPEQGTRTCHLSARCFDAHHERTRPSQPRGHPPRIAFRTTLETMPGPDDPETPTKPGGRLPPHIGAHAIRLSTALDPRVHGAIGPTSLEAEPSPFRHELFLLQEGEKKITFEPETRVPNAVMFTFNKEDHTLGNLLRAKLVKSPHVIFAAYQVPHPLFAVFNMRVQTDGELSPRDAVVQACKDLVGELEKLDQEFTKEWELKKIATQGVDM</sequence>
<dbReference type="PROSITE" id="PS01154">
    <property type="entry name" value="RNA_POL_L_13KD"/>
    <property type="match status" value="1"/>
</dbReference>
<dbReference type="GO" id="GO:0003899">
    <property type="term" value="F:DNA-directed RNA polymerase activity"/>
    <property type="evidence" value="ECO:0007669"/>
    <property type="project" value="InterPro"/>
</dbReference>
<organism evidence="8 9">
    <name type="scientific">Hortaea werneckii</name>
    <name type="common">Black yeast</name>
    <name type="synonym">Cladosporium werneckii</name>
    <dbReference type="NCBI Taxonomy" id="91943"/>
    <lineage>
        <taxon>Eukaryota</taxon>
        <taxon>Fungi</taxon>
        <taxon>Dikarya</taxon>
        <taxon>Ascomycota</taxon>
        <taxon>Pezizomycotina</taxon>
        <taxon>Dothideomycetes</taxon>
        <taxon>Dothideomycetidae</taxon>
        <taxon>Mycosphaerellales</taxon>
        <taxon>Teratosphaeriaceae</taxon>
        <taxon>Hortaea</taxon>
    </lineage>
</organism>
<dbReference type="GO" id="GO:0003677">
    <property type="term" value="F:DNA binding"/>
    <property type="evidence" value="ECO:0007669"/>
    <property type="project" value="InterPro"/>
</dbReference>
<dbReference type="HAMAP" id="MF_00261">
    <property type="entry name" value="RNApol_arch_Rpo11"/>
    <property type="match status" value="1"/>
</dbReference>
<dbReference type="AlphaFoldDB" id="A0A3M6X4J9"/>
<name>A0A3M6X4J9_HORWE</name>
<dbReference type="Proteomes" id="UP000281245">
    <property type="component" value="Unassembled WGS sequence"/>
</dbReference>
<evidence type="ECO:0000256" key="3">
    <source>
        <dbReference type="ARBA" id="ARBA00023163"/>
    </source>
</evidence>
<evidence type="ECO:0000256" key="2">
    <source>
        <dbReference type="ARBA" id="ARBA00022478"/>
    </source>
</evidence>